<protein>
    <submittedName>
        <fullName evidence="2">DUF366 family protein</fullName>
    </submittedName>
</protein>
<reference evidence="2" key="1">
    <citation type="submission" date="2022-09" db="EMBL/GenBank/DDBJ databases">
        <title>Characterization of three MwoI isoschizomers from sequenced genome and metagenomes.</title>
        <authorList>
            <person name="Fomenkov A."/>
            <person name="Xu S.Y."/>
            <person name="Roberts R.J."/>
        </authorList>
    </citation>
    <scope>NUCLEOTIDE SEQUENCE</scope>
    <source>
        <strain evidence="2">DSM 2970</strain>
    </source>
</reference>
<dbReference type="EMBL" id="JAXUHJ010000003">
    <property type="protein sequence ID" value="MEJ8542106.1"/>
    <property type="molecule type" value="Genomic_DNA"/>
</dbReference>
<reference evidence="1 3" key="2">
    <citation type="submission" date="2023-12" db="EMBL/GenBank/DDBJ databases">
        <title>Phenotypic and Genomic Characterization of Methanothermobacter wolfeii Strain BSEL, a CO2-Capturing Archaeon with Minimal Nutrient Requirements.</title>
        <authorList>
            <person name="Ale Enriquez F."/>
            <person name="Ahring B.K."/>
        </authorList>
    </citation>
    <scope>NUCLEOTIDE SEQUENCE [LARGE SCALE GENOMIC DNA]</scope>
    <source>
        <strain evidence="1 3">BSEL-1</strain>
    </source>
</reference>
<dbReference type="Pfam" id="PF04017">
    <property type="entry name" value="DUF366"/>
    <property type="match status" value="1"/>
</dbReference>
<dbReference type="RefSeq" id="WP_191216214.1">
    <property type="nucleotide sequence ID" value="NZ_CP104550.1"/>
</dbReference>
<keyword evidence="3" id="KW-1185">Reference proteome</keyword>
<evidence type="ECO:0000313" key="2">
    <source>
        <dbReference type="EMBL" id="UXH31551.1"/>
    </source>
</evidence>
<evidence type="ECO:0000313" key="3">
    <source>
        <dbReference type="Proteomes" id="UP001369247"/>
    </source>
</evidence>
<name>A0A9E7UN22_METWO</name>
<sequence length="188" mass="21254">MIYEHLEEPLLYDGSQIEPVWALSELGIKGSSIITWIGPMDVRDIVDYEDLDLEIKAGEALHFIVEHFDEQPSSLRLAYHRQRILVMLLKEELSREGFDTRRDGDDLYIGSSKLTVSIATASISSMKIHLGVNLHREGTPDDVETVGLLDEKPELGMDGVVRIAENVAMAYIHELDSIEEDICKTRVF</sequence>
<dbReference type="InterPro" id="IPR007162">
    <property type="entry name" value="DUF366"/>
</dbReference>
<dbReference type="InterPro" id="IPR045864">
    <property type="entry name" value="aa-tRNA-synth_II/BPL/LPL"/>
</dbReference>
<dbReference type="Gene3D" id="3.30.930.10">
    <property type="entry name" value="Bira Bifunctional Protein, Domain 2"/>
    <property type="match status" value="1"/>
</dbReference>
<dbReference type="PIRSF" id="PIRSF006503">
    <property type="entry name" value="UCP006503"/>
    <property type="match status" value="1"/>
</dbReference>
<accession>A0A9E7UN22</accession>
<dbReference type="Proteomes" id="UP001369247">
    <property type="component" value="Unassembled WGS sequence"/>
</dbReference>
<dbReference type="EMBL" id="CP104550">
    <property type="protein sequence ID" value="UXH31551.1"/>
    <property type="molecule type" value="Genomic_DNA"/>
</dbReference>
<proteinExistence type="predicted"/>
<dbReference type="SUPFAM" id="SSF55681">
    <property type="entry name" value="Class II aaRS and biotin synthetases"/>
    <property type="match status" value="1"/>
</dbReference>
<evidence type="ECO:0000313" key="1">
    <source>
        <dbReference type="EMBL" id="MEJ8542106.1"/>
    </source>
</evidence>
<dbReference type="Proteomes" id="UP001065373">
    <property type="component" value="Chromosome"/>
</dbReference>
<dbReference type="GeneID" id="58979281"/>
<gene>
    <name evidence="2" type="ORF">N5910_08390</name>
    <name evidence="1" type="ORF">U2150_01180</name>
</gene>
<dbReference type="AlphaFoldDB" id="A0A9E7UN22"/>
<organism evidence="2">
    <name type="scientific">Methanothermobacter wolfeii</name>
    <name type="common">Methanobacterium wolfei</name>
    <dbReference type="NCBI Taxonomy" id="145261"/>
    <lineage>
        <taxon>Archaea</taxon>
        <taxon>Methanobacteriati</taxon>
        <taxon>Methanobacteriota</taxon>
        <taxon>Methanomada group</taxon>
        <taxon>Methanobacteria</taxon>
        <taxon>Methanobacteriales</taxon>
        <taxon>Methanobacteriaceae</taxon>
        <taxon>Methanothermobacter</taxon>
    </lineage>
</organism>